<dbReference type="InterPro" id="IPR003594">
    <property type="entry name" value="HATPase_dom"/>
</dbReference>
<dbReference type="Proteomes" id="UP000006546">
    <property type="component" value="Chromosome"/>
</dbReference>
<evidence type="ECO:0000256" key="4">
    <source>
        <dbReference type="ARBA" id="ARBA00022679"/>
    </source>
</evidence>
<organism evidence="14 15">
    <name type="scientific">Treponema brennaborense (strain DSM 12168 / CIP 105900 / DD5/3)</name>
    <dbReference type="NCBI Taxonomy" id="906968"/>
    <lineage>
        <taxon>Bacteria</taxon>
        <taxon>Pseudomonadati</taxon>
        <taxon>Spirochaetota</taxon>
        <taxon>Spirochaetia</taxon>
        <taxon>Spirochaetales</taxon>
        <taxon>Treponemataceae</taxon>
        <taxon>Treponema</taxon>
    </lineage>
</organism>
<proteinExistence type="predicted"/>
<dbReference type="PROSITE" id="PS50885">
    <property type="entry name" value="HAMP"/>
    <property type="match status" value="1"/>
</dbReference>
<dbReference type="Gene3D" id="6.10.340.10">
    <property type="match status" value="1"/>
</dbReference>
<dbReference type="STRING" id="906968.Trebr_2483"/>
<dbReference type="GO" id="GO:0000155">
    <property type="term" value="F:phosphorelay sensor kinase activity"/>
    <property type="evidence" value="ECO:0007669"/>
    <property type="project" value="InterPro"/>
</dbReference>
<dbReference type="GO" id="GO:0005886">
    <property type="term" value="C:plasma membrane"/>
    <property type="evidence" value="ECO:0007669"/>
    <property type="project" value="UniProtKB-SubCell"/>
</dbReference>
<evidence type="ECO:0000256" key="11">
    <source>
        <dbReference type="ARBA" id="ARBA00023136"/>
    </source>
</evidence>
<keyword evidence="7 14" id="KW-0418">Kinase</keyword>
<evidence type="ECO:0000256" key="10">
    <source>
        <dbReference type="ARBA" id="ARBA00023012"/>
    </source>
</evidence>
<evidence type="ECO:0000256" key="1">
    <source>
        <dbReference type="ARBA" id="ARBA00004651"/>
    </source>
</evidence>
<keyword evidence="8" id="KW-0067">ATP-binding</keyword>
<dbReference type="eggNOG" id="COG2972">
    <property type="taxonomic scope" value="Bacteria"/>
</dbReference>
<dbReference type="SUPFAM" id="SSF55874">
    <property type="entry name" value="ATPase domain of HSP90 chaperone/DNA topoisomerase II/histidine kinase"/>
    <property type="match status" value="1"/>
</dbReference>
<keyword evidence="9 12" id="KW-1133">Transmembrane helix</keyword>
<evidence type="ECO:0000256" key="5">
    <source>
        <dbReference type="ARBA" id="ARBA00022692"/>
    </source>
</evidence>
<dbReference type="OrthoDB" id="370211at2"/>
<evidence type="ECO:0000256" key="8">
    <source>
        <dbReference type="ARBA" id="ARBA00022840"/>
    </source>
</evidence>
<dbReference type="Gene3D" id="3.30.565.10">
    <property type="entry name" value="Histidine kinase-like ATPase, C-terminal domain"/>
    <property type="match status" value="1"/>
</dbReference>
<keyword evidence="6" id="KW-0547">Nucleotide-binding</keyword>
<dbReference type="InterPro" id="IPR050640">
    <property type="entry name" value="Bact_2-comp_sensor_kinase"/>
</dbReference>
<dbReference type="CDD" id="cd06225">
    <property type="entry name" value="HAMP"/>
    <property type="match status" value="1"/>
</dbReference>
<dbReference type="EMBL" id="CP002696">
    <property type="protein sequence ID" value="AEE17889.1"/>
    <property type="molecule type" value="Genomic_DNA"/>
</dbReference>
<evidence type="ECO:0000256" key="2">
    <source>
        <dbReference type="ARBA" id="ARBA00022475"/>
    </source>
</evidence>
<dbReference type="InterPro" id="IPR036890">
    <property type="entry name" value="HATPase_C_sf"/>
</dbReference>
<dbReference type="PANTHER" id="PTHR34220">
    <property type="entry name" value="SENSOR HISTIDINE KINASE YPDA"/>
    <property type="match status" value="1"/>
</dbReference>
<feature type="domain" description="HAMP" evidence="13">
    <location>
        <begin position="374"/>
        <end position="426"/>
    </location>
</feature>
<protein>
    <submittedName>
        <fullName evidence="14">Integral membrane sensor signal transduction histidine kinase</fullName>
    </submittedName>
</protein>
<keyword evidence="3" id="KW-0597">Phosphoprotein</keyword>
<dbReference type="AlphaFoldDB" id="F4LND1"/>
<dbReference type="InterPro" id="IPR003660">
    <property type="entry name" value="HAMP_dom"/>
</dbReference>
<dbReference type="Pfam" id="PF02518">
    <property type="entry name" value="HATPase_c"/>
    <property type="match status" value="1"/>
</dbReference>
<evidence type="ECO:0000313" key="14">
    <source>
        <dbReference type="EMBL" id="AEE17889.1"/>
    </source>
</evidence>
<evidence type="ECO:0000313" key="15">
    <source>
        <dbReference type="Proteomes" id="UP000006546"/>
    </source>
</evidence>
<comment type="subcellular location">
    <subcellularLocation>
        <location evidence="1">Cell membrane</location>
        <topology evidence="1">Multi-pass membrane protein</topology>
    </subcellularLocation>
</comment>
<keyword evidence="11 12" id="KW-0472">Membrane</keyword>
<keyword evidence="15" id="KW-1185">Reference proteome</keyword>
<evidence type="ECO:0000259" key="13">
    <source>
        <dbReference type="PROSITE" id="PS50885"/>
    </source>
</evidence>
<accession>F4LND1</accession>
<dbReference type="InterPro" id="IPR010559">
    <property type="entry name" value="Sig_transdc_His_kin_internal"/>
</dbReference>
<keyword evidence="4" id="KW-0808">Transferase</keyword>
<dbReference type="SUPFAM" id="SSF158472">
    <property type="entry name" value="HAMP domain-like"/>
    <property type="match status" value="1"/>
</dbReference>
<dbReference type="Pfam" id="PF06580">
    <property type="entry name" value="His_kinase"/>
    <property type="match status" value="1"/>
</dbReference>
<dbReference type="KEGG" id="tbe:Trebr_2483"/>
<evidence type="ECO:0000256" key="7">
    <source>
        <dbReference type="ARBA" id="ARBA00022777"/>
    </source>
</evidence>
<reference evidence="15" key="1">
    <citation type="submission" date="2011-04" db="EMBL/GenBank/DDBJ databases">
        <title>The complete genome of Treponema brennaborense DSM 12168.</title>
        <authorList>
            <person name="Lucas S."/>
            <person name="Han J."/>
            <person name="Lapidus A."/>
            <person name="Bruce D."/>
            <person name="Goodwin L."/>
            <person name="Pitluck S."/>
            <person name="Peters L."/>
            <person name="Kyrpides N."/>
            <person name="Mavromatis K."/>
            <person name="Ivanova N."/>
            <person name="Mikhailova N."/>
            <person name="Pagani I."/>
            <person name="Teshima H."/>
            <person name="Detter J.C."/>
            <person name="Tapia R."/>
            <person name="Han C."/>
            <person name="Land M."/>
            <person name="Hauser L."/>
            <person name="Markowitz V."/>
            <person name="Cheng J.-F."/>
            <person name="Hugenholtz P."/>
            <person name="Woyke T."/>
            <person name="Wu D."/>
            <person name="Gronow S."/>
            <person name="Wellnitz S."/>
            <person name="Brambilla E."/>
            <person name="Klenk H.-P."/>
            <person name="Eisen J.A."/>
        </authorList>
    </citation>
    <scope>NUCLEOTIDE SEQUENCE [LARGE SCALE GENOMIC DNA]</scope>
    <source>
        <strain evidence="15">DSM 12168 / CIP 105900 / DD5/3</strain>
    </source>
</reference>
<dbReference type="GO" id="GO:0005524">
    <property type="term" value="F:ATP binding"/>
    <property type="evidence" value="ECO:0007669"/>
    <property type="project" value="UniProtKB-KW"/>
</dbReference>
<evidence type="ECO:0000256" key="3">
    <source>
        <dbReference type="ARBA" id="ARBA00022553"/>
    </source>
</evidence>
<evidence type="ECO:0000256" key="6">
    <source>
        <dbReference type="ARBA" id="ARBA00022741"/>
    </source>
</evidence>
<sequence length="648" mass="74182">MYKPHLRIQTAGLCELTPIHAYKPPVRYGVRVRRYGLALLRTGVYRSVFSIYRKRFRSYNEDMIFSKRLVLVYTCIIVIPLFLLVIGATNYIRNGLFEELRTASMQAVTDHAELINGRVDSFVLIESVIRANDELMFLVTKPESDDESQLISAIIDEVSFMSRLMFVVPDICAVRMFTDNPLIPERWPFILHSNRTDLAALDKWEYNYAASYMGNQDRLKAPSVCTTRRLVRNGRELGYIQIAMFMEDFFPFLYKADSPFRADYVFTVQADALVPVTAGGKQSVHPELTAAERSQLASAAVFGTDSASGLFTMNSGRSTKIAAWRTIPRMNLLVAHVCSTDMIRRQLFLFRGGTVAALLVTICLLFFIISVTTKRLMARIYSVMDRMRQVRNGKLDVTVPVDGNDEVAEMQQTFNAMTEQLREQIDQICKEQALVAETEIKAMQNQINAHFLYNILETIKMQAVLADQNDIAESVTVLGKMMRYCLRWRVHRVTVQQEIEYICSYVYILNLRNDYVISLETEIAPEFQSLEILKMILQPVIENAFMYAVEPAGKDAVIRVYTEPDESCGRVWLCVRDFGCGMDEQKLETIRQYLSDDSPERNAKGSIGLKNIQQRLDMFYGSEYRIKLESEKGKGTLVCIPVPLEHRL</sequence>
<dbReference type="PANTHER" id="PTHR34220:SF11">
    <property type="entry name" value="SENSOR PROTEIN KINASE HPTS"/>
    <property type="match status" value="1"/>
</dbReference>
<gene>
    <name evidence="14" type="ordered locus">Trebr_2483</name>
</gene>
<keyword evidence="10" id="KW-0902">Two-component regulatory system</keyword>
<dbReference type="SMART" id="SM00304">
    <property type="entry name" value="HAMP"/>
    <property type="match status" value="1"/>
</dbReference>
<feature type="transmembrane region" description="Helical" evidence="12">
    <location>
        <begin position="70"/>
        <end position="92"/>
    </location>
</feature>
<keyword evidence="5 12" id="KW-0812">Transmembrane</keyword>
<dbReference type="SMART" id="SM00387">
    <property type="entry name" value="HATPase_c"/>
    <property type="match status" value="1"/>
</dbReference>
<feature type="transmembrane region" description="Helical" evidence="12">
    <location>
        <begin position="348"/>
        <end position="369"/>
    </location>
</feature>
<dbReference type="HOGENOM" id="CLU_020473_6_0_12"/>
<evidence type="ECO:0000256" key="12">
    <source>
        <dbReference type="SAM" id="Phobius"/>
    </source>
</evidence>
<name>F4LND1_TREBD</name>
<keyword evidence="2" id="KW-1003">Cell membrane</keyword>
<dbReference type="Pfam" id="PF00672">
    <property type="entry name" value="HAMP"/>
    <property type="match status" value="1"/>
</dbReference>
<evidence type="ECO:0000256" key="9">
    <source>
        <dbReference type="ARBA" id="ARBA00022989"/>
    </source>
</evidence>